<dbReference type="SUPFAM" id="SSF46785">
    <property type="entry name" value="Winged helix' DNA-binding domain"/>
    <property type="match status" value="1"/>
</dbReference>
<dbReference type="PROSITE" id="PS51063">
    <property type="entry name" value="HTH_CRP_2"/>
    <property type="match status" value="1"/>
</dbReference>
<proteinExistence type="predicted"/>
<dbReference type="InterPro" id="IPR014710">
    <property type="entry name" value="RmlC-like_jellyroll"/>
</dbReference>
<dbReference type="GO" id="GO:0006355">
    <property type="term" value="P:regulation of DNA-templated transcription"/>
    <property type="evidence" value="ECO:0007669"/>
    <property type="project" value="InterPro"/>
</dbReference>
<dbReference type="OrthoDB" id="7584044at2"/>
<dbReference type="InterPro" id="IPR036390">
    <property type="entry name" value="WH_DNA-bd_sf"/>
</dbReference>
<evidence type="ECO:0000313" key="2">
    <source>
        <dbReference type="EMBL" id="ACG78900.1"/>
    </source>
</evidence>
<dbReference type="KEGG" id="pzu:PHZ_c2491"/>
<name>B4RGJ4_PHEZH</name>
<dbReference type="InterPro" id="IPR012318">
    <property type="entry name" value="HTH_CRP"/>
</dbReference>
<dbReference type="EMBL" id="CP000747">
    <property type="protein sequence ID" value="ACG78900.1"/>
    <property type="molecule type" value="Genomic_DNA"/>
</dbReference>
<organism evidence="2 3">
    <name type="scientific">Phenylobacterium zucineum (strain HLK1)</name>
    <dbReference type="NCBI Taxonomy" id="450851"/>
    <lineage>
        <taxon>Bacteria</taxon>
        <taxon>Pseudomonadati</taxon>
        <taxon>Pseudomonadota</taxon>
        <taxon>Alphaproteobacteria</taxon>
        <taxon>Caulobacterales</taxon>
        <taxon>Caulobacteraceae</taxon>
        <taxon>Phenylobacterium</taxon>
    </lineage>
</organism>
<dbReference type="eggNOG" id="COG0664">
    <property type="taxonomic scope" value="Bacteria"/>
</dbReference>
<protein>
    <submittedName>
        <fullName evidence="2">Transcriptional regulator, Crp/Fnr family</fullName>
    </submittedName>
</protein>
<evidence type="ECO:0000259" key="1">
    <source>
        <dbReference type="PROSITE" id="PS51063"/>
    </source>
</evidence>
<keyword evidence="3" id="KW-1185">Reference proteome</keyword>
<reference evidence="2 3" key="1">
    <citation type="journal article" date="2008" name="BMC Genomics">
        <title>Complete genome of Phenylobacterium zucineum - a novel facultative intracellular bacterium isolated from human erythroleukemia cell line K562.</title>
        <authorList>
            <person name="Luo Y."/>
            <person name="Xu X."/>
            <person name="Ding Z."/>
            <person name="Liu Z."/>
            <person name="Zhang B."/>
            <person name="Yan Z."/>
            <person name="Sun J."/>
            <person name="Hu S."/>
            <person name="Hu X."/>
        </authorList>
    </citation>
    <scope>NUCLEOTIDE SEQUENCE [LARGE SCALE GENOMIC DNA]</scope>
    <source>
        <strain evidence="2 3">HLK1</strain>
    </source>
</reference>
<dbReference type="Pfam" id="PF13545">
    <property type="entry name" value="HTH_Crp_2"/>
    <property type="match status" value="1"/>
</dbReference>
<dbReference type="STRING" id="450851.PHZ_c2491"/>
<feature type="domain" description="HTH crp-type" evidence="1">
    <location>
        <begin position="151"/>
        <end position="225"/>
    </location>
</feature>
<dbReference type="Proteomes" id="UP000001868">
    <property type="component" value="Chromosome"/>
</dbReference>
<evidence type="ECO:0000313" key="3">
    <source>
        <dbReference type="Proteomes" id="UP000001868"/>
    </source>
</evidence>
<dbReference type="HOGENOM" id="CLU_075053_0_0_5"/>
<dbReference type="Gene3D" id="2.60.120.10">
    <property type="entry name" value="Jelly Rolls"/>
    <property type="match status" value="1"/>
</dbReference>
<dbReference type="AlphaFoldDB" id="B4RGJ4"/>
<gene>
    <name evidence="2" type="ordered locus">PHZ_c2491</name>
</gene>
<accession>B4RGJ4</accession>
<dbReference type="GO" id="GO:0003677">
    <property type="term" value="F:DNA binding"/>
    <property type="evidence" value="ECO:0007669"/>
    <property type="project" value="InterPro"/>
</dbReference>
<dbReference type="SMART" id="SM00419">
    <property type="entry name" value="HTH_CRP"/>
    <property type="match status" value="1"/>
</dbReference>
<sequence>MSTFTSADAAPVKQPSSAFAGLGTLPGEADRVRSFWRSVERYPPGVTLHAGTGLSARKVIVSGWASETRILHDGRRQIFSFLLPGDAVDLARAGSIGRRSVVTLTRLETVDAEVLLNRSDATRETVREAIQTAMRRKEERLFDHMARIGRLTTKERVLNLLLELHDRLEAVGLAKQGSFRIPLTQEVFADTLGLSIVHINRTLQHLRREGLITLKAGTVTLHDRRRLAALCCYQMTGEDAESPRLI</sequence>